<reference evidence="1 2" key="1">
    <citation type="submission" date="2019-10" db="EMBL/GenBank/DDBJ databases">
        <title>Streptomyces sp. strain GY16 isolated from leaves of Broussonetia papyrifera.</title>
        <authorList>
            <person name="Mo P."/>
        </authorList>
    </citation>
    <scope>NUCLEOTIDE SEQUENCE [LARGE SCALE GENOMIC DNA]</scope>
    <source>
        <strain evidence="1 2">GY16</strain>
    </source>
</reference>
<dbReference type="InterPro" id="IPR016024">
    <property type="entry name" value="ARM-type_fold"/>
</dbReference>
<sequence>MGVAELSAERAVEALDAMPWDRLESLDPAVPPKEVRRALRQLFRKGPEATEDDCWALFDNLAIWGPGVSPAATAALPFVVALATDPRTGARATLVELLASLFEVPEGTSPESVDAGRPEAWRHAQRAVRPLLADPDPAVRRAAVPLADGPARLLERWRTERDLSVRLPVLFALGRLAAAPGADATTVAEIRAVLDASLHDPDPVLRVAAVHAYAGLDSDLPVRALDALVEALTDPTARSRWETVWYQGDNDYACYREAVAFRTAGLFDDTAAQELGFLTRLFAAADRPEDGDLLRSVLDRCLLLLVSRRSVEPAVLPSAGAALSHPDPSVRLRAAHLLGMLGPRATAYADRLAGLLDDSGVEEYNEGTVGDHAGWALTRMDDPRALPGLVDRLCAPFRGPDGGSYGSGDPRRPEIADVLTPLRAHADTLLPSIREELHRDLNDPDAPHVLTADLLVTLKAWETDALPALPEVTAYVHDRFRRSDAADVLAAMGPAAASAAPAVREHMALDPPGISPWLHWVLWRIGDADPAEALRAVGETLSVEGEEGGSGMVGPLADFGAEAAPYTDRVRHALTSRHGWTRTDAAITLWSITGDPGLALPRLEEEILEFTAGGEWYGSFARTLRTLVRCRTPTPAVTAALRLLRAQDHRLSPHTDYRAILQDEELRALIDEVLALPRACGATASHPAGSPSATPCSCS</sequence>
<evidence type="ECO:0000313" key="2">
    <source>
        <dbReference type="Proteomes" id="UP000327294"/>
    </source>
</evidence>
<protein>
    <recommendedName>
        <fullName evidence="3">HEAT repeat domain-containing protein</fullName>
    </recommendedName>
</protein>
<dbReference type="KEGG" id="sphv:F9278_42560"/>
<keyword evidence="2" id="KW-1185">Reference proteome</keyword>
<dbReference type="SUPFAM" id="SSF48371">
    <property type="entry name" value="ARM repeat"/>
    <property type="match status" value="1"/>
</dbReference>
<dbReference type="EMBL" id="CP045096">
    <property type="protein sequence ID" value="QFR01772.1"/>
    <property type="molecule type" value="Genomic_DNA"/>
</dbReference>
<evidence type="ECO:0000313" key="1">
    <source>
        <dbReference type="EMBL" id="QFR01772.1"/>
    </source>
</evidence>
<organism evidence="1 2">
    <name type="scientific">Streptomyces phaeolivaceus</name>
    <dbReference type="NCBI Taxonomy" id="2653200"/>
    <lineage>
        <taxon>Bacteria</taxon>
        <taxon>Bacillati</taxon>
        <taxon>Actinomycetota</taxon>
        <taxon>Actinomycetes</taxon>
        <taxon>Kitasatosporales</taxon>
        <taxon>Streptomycetaceae</taxon>
        <taxon>Streptomyces</taxon>
    </lineage>
</organism>
<gene>
    <name evidence="1" type="ORF">F9278_42560</name>
</gene>
<name>A0A5P8KF46_9ACTN</name>
<evidence type="ECO:0008006" key="3">
    <source>
        <dbReference type="Google" id="ProtNLM"/>
    </source>
</evidence>
<accession>A0A5P8KF46</accession>
<dbReference type="InterPro" id="IPR011989">
    <property type="entry name" value="ARM-like"/>
</dbReference>
<dbReference type="Proteomes" id="UP000327294">
    <property type="component" value="Chromosome"/>
</dbReference>
<dbReference type="AlphaFoldDB" id="A0A5P8KF46"/>
<proteinExistence type="predicted"/>
<dbReference type="Gene3D" id="1.25.10.10">
    <property type="entry name" value="Leucine-rich Repeat Variant"/>
    <property type="match status" value="2"/>
</dbReference>